<proteinExistence type="inferred from homology"/>
<comment type="function">
    <text evidence="1">Possible endonuclease which induces a single-strand cut and initiates DNA replication.</text>
</comment>
<sequence>MSSLALEPVLNDSDKNQAFLNRFLKSKNKKIVKNDRLKEKRSLNISSKKEVNNYSVTNVENLSSEQRAINEHIFPVVAASEITSNLPAPFKAKYLYKTRQFDFDDTFEDCETLRLNIFSRHTSLSVMLANGYKQLHKFIGYQEAVDRLKVADDSLSLFDIKLSSDDSQLCDISDDKARACRLKVENLGCSYKTLLVIEDYVNRYTFQMPDFDRRYFEAEPFKRAMLPVQVKDYSMRCLEGCLNRVSDPIWWRRQLRSKQGVVVEQIARDLRLVHKKASPYVSNQTIYTRRLRKAKNEKVLSNLFLLGEHQSPFDELETLQSICEKSHTSGYQQACELMVRMRGTEELSQMVGHVADFNTITCPSRFHAVNAKGIPNKKYQYLSAQDAQAYLNNVWRLARAQFSKAKLKPYGFRVVEPHHDGCPHWHMLMFAPKEDMPKIRKILKDLALRDSPEEVKRNSDIRFKSIQIDSKQGSAVGYIAKYITKAITGANIDTVTDTLAGEINIKPADAAESAREWAGNNKFRQFDPFGLPSVTVWREMRRLGIGAKGQCEVANAMNKSVDSIGNFALEKVRQAADSSDWAAFVIAMGGVQVKRKDQAVRIHYQIPDLVDTITGEVSRAEGMSPFYATKYGDSPSNRILGVAWDNVLVITRKAGTKIMSEKEIKGQQKIMSGVRHFFEDWEDRDLYLRPDPVEQAWLESISIPDQGNRCWYIDYEALEEGFMSDEVANLDLCH</sequence>
<dbReference type="AlphaFoldDB" id="A0A1I1EUP8"/>
<organism evidence="8 9">
    <name type="scientific">Pseudoalteromonas denitrificans DSM 6059</name>
    <dbReference type="NCBI Taxonomy" id="1123010"/>
    <lineage>
        <taxon>Bacteria</taxon>
        <taxon>Pseudomonadati</taxon>
        <taxon>Pseudomonadota</taxon>
        <taxon>Gammaproteobacteria</taxon>
        <taxon>Alteromonadales</taxon>
        <taxon>Pseudoalteromonadaceae</taxon>
        <taxon>Pseudoalteromonas</taxon>
    </lineage>
</organism>
<keyword evidence="5" id="KW-0255">Endonuclease</keyword>
<dbReference type="RefSeq" id="WP_091979422.1">
    <property type="nucleotide sequence ID" value="NZ_FOLO01000002.1"/>
</dbReference>
<evidence type="ECO:0000256" key="3">
    <source>
        <dbReference type="ARBA" id="ARBA00022705"/>
    </source>
</evidence>
<accession>A0A1I1EUP8</accession>
<evidence type="ECO:0000259" key="7">
    <source>
        <dbReference type="Pfam" id="PF05840"/>
    </source>
</evidence>
<dbReference type="EMBL" id="FOLO01000002">
    <property type="protein sequence ID" value="SFB90366.1"/>
    <property type="molecule type" value="Genomic_DNA"/>
</dbReference>
<dbReference type="GO" id="GO:0004519">
    <property type="term" value="F:endonuclease activity"/>
    <property type="evidence" value="ECO:0007669"/>
    <property type="project" value="UniProtKB-KW"/>
</dbReference>
<keyword evidence="9" id="KW-1185">Reference proteome</keyword>
<evidence type="ECO:0000256" key="5">
    <source>
        <dbReference type="ARBA" id="ARBA00022759"/>
    </source>
</evidence>
<keyword evidence="4" id="KW-0540">Nuclease</keyword>
<dbReference type="Proteomes" id="UP000198862">
    <property type="component" value="Unassembled WGS sequence"/>
</dbReference>
<dbReference type="OrthoDB" id="5568266at2"/>
<feature type="domain" description="Replication gene A protein-like" evidence="7">
    <location>
        <begin position="229"/>
        <end position="488"/>
    </location>
</feature>
<dbReference type="GO" id="GO:0006260">
    <property type="term" value="P:DNA replication"/>
    <property type="evidence" value="ECO:0007669"/>
    <property type="project" value="UniProtKB-KW"/>
</dbReference>
<keyword evidence="3" id="KW-0235">DNA replication</keyword>
<dbReference type="GO" id="GO:0016787">
    <property type="term" value="F:hydrolase activity"/>
    <property type="evidence" value="ECO:0007669"/>
    <property type="project" value="UniProtKB-KW"/>
</dbReference>
<dbReference type="InterPro" id="IPR008766">
    <property type="entry name" value="Replication_gene_A-like"/>
</dbReference>
<keyword evidence="6" id="KW-0378">Hydrolase</keyword>
<reference evidence="8 9" key="1">
    <citation type="submission" date="2016-10" db="EMBL/GenBank/DDBJ databases">
        <authorList>
            <person name="de Groot N.N."/>
        </authorList>
    </citation>
    <scope>NUCLEOTIDE SEQUENCE [LARGE SCALE GENOMIC DNA]</scope>
    <source>
        <strain evidence="8 9">DSM 6059</strain>
    </source>
</reference>
<evidence type="ECO:0000313" key="8">
    <source>
        <dbReference type="EMBL" id="SFB90366.1"/>
    </source>
</evidence>
<dbReference type="Pfam" id="PF05840">
    <property type="entry name" value="Phage_GPA"/>
    <property type="match status" value="1"/>
</dbReference>
<evidence type="ECO:0000256" key="6">
    <source>
        <dbReference type="ARBA" id="ARBA00022801"/>
    </source>
</evidence>
<dbReference type="STRING" id="1123010.SAMN02745724_00434"/>
<protein>
    <submittedName>
        <fullName evidence="8">Bacteriophage replication gene A protein (GPA)</fullName>
    </submittedName>
</protein>
<evidence type="ECO:0000256" key="4">
    <source>
        <dbReference type="ARBA" id="ARBA00022722"/>
    </source>
</evidence>
<evidence type="ECO:0000256" key="1">
    <source>
        <dbReference type="ARBA" id="ARBA00003293"/>
    </source>
</evidence>
<name>A0A1I1EUP8_9GAMM</name>
<comment type="similarity">
    <text evidence="2">Belongs to the phage GPA family.</text>
</comment>
<evidence type="ECO:0000313" key="9">
    <source>
        <dbReference type="Proteomes" id="UP000198862"/>
    </source>
</evidence>
<gene>
    <name evidence="8" type="ORF">SAMN02745724_00434</name>
</gene>
<evidence type="ECO:0000256" key="2">
    <source>
        <dbReference type="ARBA" id="ARBA00009260"/>
    </source>
</evidence>